<dbReference type="RefSeq" id="XP_018063371.1">
    <property type="nucleotide sequence ID" value="XM_018217207.1"/>
</dbReference>
<dbReference type="InterPro" id="IPR036291">
    <property type="entry name" value="NAD(P)-bd_dom_sf"/>
</dbReference>
<dbReference type="Proteomes" id="UP000070700">
    <property type="component" value="Unassembled WGS sequence"/>
</dbReference>
<evidence type="ECO:0000313" key="3">
    <source>
        <dbReference type="EMBL" id="KUJ09016.1"/>
    </source>
</evidence>
<keyword evidence="2" id="KW-0472">Membrane</keyword>
<dbReference type="PANTHER" id="PTHR47534">
    <property type="entry name" value="YALI0E05731P"/>
    <property type="match status" value="1"/>
</dbReference>
<dbReference type="SUPFAM" id="SSF51735">
    <property type="entry name" value="NAD(P)-binding Rossmann-fold domains"/>
    <property type="match status" value="1"/>
</dbReference>
<dbReference type="EMBL" id="KQ947433">
    <property type="protein sequence ID" value="KUJ09016.1"/>
    <property type="molecule type" value="Genomic_DNA"/>
</dbReference>
<dbReference type="GO" id="GO:0016491">
    <property type="term" value="F:oxidoreductase activity"/>
    <property type="evidence" value="ECO:0007669"/>
    <property type="project" value="UniProtKB-KW"/>
</dbReference>
<proteinExistence type="predicted"/>
<protein>
    <recommendedName>
        <fullName evidence="5">NAD(P)-binding protein</fullName>
    </recommendedName>
</protein>
<evidence type="ECO:0000256" key="2">
    <source>
        <dbReference type="SAM" id="Phobius"/>
    </source>
</evidence>
<gene>
    <name evidence="3" type="ORF">LY89DRAFT_701536</name>
</gene>
<dbReference type="GeneID" id="28826933"/>
<dbReference type="InterPro" id="IPR002347">
    <property type="entry name" value="SDR_fam"/>
</dbReference>
<dbReference type="Gene3D" id="3.40.50.720">
    <property type="entry name" value="NAD(P)-binding Rossmann-like Domain"/>
    <property type="match status" value="1"/>
</dbReference>
<keyword evidence="4" id="KW-1185">Reference proteome</keyword>
<keyword evidence="1" id="KW-0560">Oxidoreductase</keyword>
<dbReference type="Pfam" id="PF00106">
    <property type="entry name" value="adh_short"/>
    <property type="match status" value="1"/>
</dbReference>
<dbReference type="OrthoDB" id="2898509at2759"/>
<keyword evidence="2" id="KW-1133">Transmembrane helix</keyword>
<feature type="transmembrane region" description="Helical" evidence="2">
    <location>
        <begin position="208"/>
        <end position="225"/>
    </location>
</feature>
<dbReference type="InParanoid" id="A0A132B9D7"/>
<dbReference type="KEGG" id="psco:LY89DRAFT_701536"/>
<keyword evidence="2" id="KW-0812">Transmembrane</keyword>
<accession>A0A132B9D7</accession>
<dbReference type="PANTHER" id="PTHR47534:SF3">
    <property type="entry name" value="ALCOHOL DEHYDROGENASE-LIKE C-TERMINAL DOMAIN-CONTAINING PROTEIN"/>
    <property type="match status" value="1"/>
</dbReference>
<dbReference type="AlphaFoldDB" id="A0A132B9D7"/>
<organism evidence="3 4">
    <name type="scientific">Mollisia scopiformis</name>
    <name type="common">Conifer needle endophyte fungus</name>
    <name type="synonym">Phialocephala scopiformis</name>
    <dbReference type="NCBI Taxonomy" id="149040"/>
    <lineage>
        <taxon>Eukaryota</taxon>
        <taxon>Fungi</taxon>
        <taxon>Dikarya</taxon>
        <taxon>Ascomycota</taxon>
        <taxon>Pezizomycotina</taxon>
        <taxon>Leotiomycetes</taxon>
        <taxon>Helotiales</taxon>
        <taxon>Mollisiaceae</taxon>
        <taxon>Mollisia</taxon>
    </lineage>
</organism>
<name>A0A132B9D7_MOLSC</name>
<sequence>MVKIDTIRASNAPFANQHHEGLVCVFAGATSGIGLATCQKMTTMLQSSTFYILGRSPERYTDLLDQMRELAPSNKIVYVETQVSLIASIDAACAQISSAEQKVDYLCMSPGGMPFQGAVCTLRLLSNLLPLLNRASQPRVLSILNGTREKKINEDDIGLEKAWGITAVVGHSTLLTSLAFDHLAAHDSQKHIVFIHSRTTYPSKKDGYFWWAFISVMQIVSGWMIRNFGMAAKESGERFAFLLISDTLSPGSWRTTRLSDTVPENNILKEYHERGWGEKIWDFTIGVWEEALIKGTA</sequence>
<reference evidence="3 4" key="1">
    <citation type="submission" date="2015-10" db="EMBL/GenBank/DDBJ databases">
        <title>Full genome of DAOMC 229536 Phialocephala scopiformis, a fungal endophyte of spruce producing the potent anti-insectan compound rugulosin.</title>
        <authorList>
            <consortium name="DOE Joint Genome Institute"/>
            <person name="Walker A.K."/>
            <person name="Frasz S.L."/>
            <person name="Seifert K.A."/>
            <person name="Miller J.D."/>
            <person name="Mondo S.J."/>
            <person name="Labutti K."/>
            <person name="Lipzen A."/>
            <person name="Dockter R."/>
            <person name="Kennedy M."/>
            <person name="Grigoriev I.V."/>
            <person name="Spatafora J.W."/>
        </authorList>
    </citation>
    <scope>NUCLEOTIDE SEQUENCE [LARGE SCALE GENOMIC DNA]</scope>
    <source>
        <strain evidence="3 4">CBS 120377</strain>
    </source>
</reference>
<evidence type="ECO:0000256" key="1">
    <source>
        <dbReference type="ARBA" id="ARBA00023002"/>
    </source>
</evidence>
<evidence type="ECO:0008006" key="5">
    <source>
        <dbReference type="Google" id="ProtNLM"/>
    </source>
</evidence>
<dbReference type="InterPro" id="IPR052228">
    <property type="entry name" value="Sec_Metab_Biosynth_Oxidored"/>
</dbReference>
<evidence type="ECO:0000313" key="4">
    <source>
        <dbReference type="Proteomes" id="UP000070700"/>
    </source>
</evidence>